<dbReference type="InterPro" id="IPR022770">
    <property type="entry name" value="IucA/IucC-like_C"/>
</dbReference>
<accession>A0A8I1AF12</accession>
<dbReference type="Pfam" id="PF06276">
    <property type="entry name" value="FhuF"/>
    <property type="match status" value="1"/>
</dbReference>
<gene>
    <name evidence="5" type="ORF">I8U20_05805</name>
</gene>
<sequence length="593" mass="69736">MNTLKRFQPETWENVSRNLLIKMIAEFLYEDIIHPEMEKADGENQRCRLELKSGVTYTFEVKKRLFDSYRVYGDTIYRQENGEVKPATNPIQFLLDIQSTIGMNSMTAGHLIREYTHTLVADAYILEKKKNQQLDLTDLDYAELEGEMEGHPWITYNKGRIGFSHEDYLKYAPEQKNKAKLSWIAVHKERADFHSVDGVKYEELVKKELGEKQVESFRQVLMQNGLDDKDYYFMPVHPWQWDHYIVPFFAEELAQNRIVLLGTGEDEYLPQQSIRTFVNTSSKEKHHVKLPMSILNTLVYRGLPGERTVLAPKITEYIWNIWKNDPYLHKECRLILPGEVASINYDHPYYAKLQGAPYQYLEMLGCIWRESIYNFMEEGEKPITLAALLHVDGEGKPFVSRLVEKSGLRLDEWLDRLFEAILPPLLHYLYRYGVVFSPHGQNTILVLKDSVPSRLAMKDFVDDVNVSREPLPELKDLSEDLRQVLRSEEPEGLCQFIFTGLFICHMRYLSDLLEQHHQYPEEAFWKKARETILAYQKRFPELKERFQLFDLLRPKFTKLCLNRNRMLDYGYEDDVDRPHASEYGKVTNALALS</sequence>
<dbReference type="RefSeq" id="WP_181732499.1">
    <property type="nucleotide sequence ID" value="NZ_JACEIR010000008.1"/>
</dbReference>
<proteinExistence type="inferred from homology"/>
<comment type="pathway">
    <text evidence="1">Siderophore biosynthesis.</text>
</comment>
<comment type="caution">
    <text evidence="5">The sequence shown here is derived from an EMBL/GenBank/DDBJ whole genome shotgun (WGS) entry which is preliminary data.</text>
</comment>
<organism evidence="5 6">
    <name type="scientific">Thermoactinomyces intermedius</name>
    <dbReference type="NCBI Taxonomy" id="2024"/>
    <lineage>
        <taxon>Bacteria</taxon>
        <taxon>Bacillati</taxon>
        <taxon>Bacillota</taxon>
        <taxon>Bacilli</taxon>
        <taxon>Bacillales</taxon>
        <taxon>Thermoactinomycetaceae</taxon>
        <taxon>Thermoactinomyces</taxon>
    </lineage>
</organism>
<dbReference type="InterPro" id="IPR007310">
    <property type="entry name" value="Aerobactin_biosyn_IucA/IucC_N"/>
</dbReference>
<dbReference type="InterPro" id="IPR037455">
    <property type="entry name" value="LucA/IucC-like"/>
</dbReference>
<keyword evidence="6" id="KW-1185">Reference proteome</keyword>
<dbReference type="Proteomes" id="UP000633619">
    <property type="component" value="Unassembled WGS sequence"/>
</dbReference>
<protein>
    <submittedName>
        <fullName evidence="5">IucA/IucC family siderophore biosynthesis protein</fullName>
    </submittedName>
</protein>
<evidence type="ECO:0000313" key="5">
    <source>
        <dbReference type="EMBL" id="MBH8594843.1"/>
    </source>
</evidence>
<dbReference type="PANTHER" id="PTHR34384">
    <property type="entry name" value="L-2,3-DIAMINOPROPANOATE--CITRATE LIGASE"/>
    <property type="match status" value="1"/>
</dbReference>
<dbReference type="GO" id="GO:0016881">
    <property type="term" value="F:acid-amino acid ligase activity"/>
    <property type="evidence" value="ECO:0007669"/>
    <property type="project" value="UniProtKB-ARBA"/>
</dbReference>
<evidence type="ECO:0000259" key="4">
    <source>
        <dbReference type="Pfam" id="PF06276"/>
    </source>
</evidence>
<dbReference type="Gene3D" id="3.30.310.280">
    <property type="match status" value="1"/>
</dbReference>
<evidence type="ECO:0000256" key="1">
    <source>
        <dbReference type="ARBA" id="ARBA00004924"/>
    </source>
</evidence>
<dbReference type="GO" id="GO:0019290">
    <property type="term" value="P:siderophore biosynthetic process"/>
    <property type="evidence" value="ECO:0007669"/>
    <property type="project" value="InterPro"/>
</dbReference>
<dbReference type="Pfam" id="PF04183">
    <property type="entry name" value="IucA_IucC"/>
    <property type="match status" value="1"/>
</dbReference>
<feature type="domain" description="Aerobactin siderophore biosynthesis IucA/IucC-like C-terminal" evidence="4">
    <location>
        <begin position="412"/>
        <end position="572"/>
    </location>
</feature>
<evidence type="ECO:0000256" key="2">
    <source>
        <dbReference type="ARBA" id="ARBA00007832"/>
    </source>
</evidence>
<dbReference type="Gene3D" id="1.10.510.40">
    <property type="match status" value="1"/>
</dbReference>
<dbReference type="EMBL" id="JAECVW010000002">
    <property type="protein sequence ID" value="MBH8594843.1"/>
    <property type="molecule type" value="Genomic_DNA"/>
</dbReference>
<dbReference type="Gene3D" id="6.10.250.3370">
    <property type="match status" value="1"/>
</dbReference>
<comment type="similarity">
    <text evidence="2">Belongs to the IucA/IucC family.</text>
</comment>
<name>A0A8I1AF12_THEIN</name>
<feature type="domain" description="Aerobactin siderophore biosynthesis IucA/IucC N-terminal" evidence="3">
    <location>
        <begin position="140"/>
        <end position="390"/>
    </location>
</feature>
<evidence type="ECO:0000259" key="3">
    <source>
        <dbReference type="Pfam" id="PF04183"/>
    </source>
</evidence>
<dbReference type="PANTHER" id="PTHR34384:SF6">
    <property type="entry name" value="STAPHYLOFERRIN B SYNTHASE"/>
    <property type="match status" value="1"/>
</dbReference>
<reference evidence="5 6" key="1">
    <citation type="submission" date="2020-12" db="EMBL/GenBank/DDBJ databases">
        <title>WGS of Thermoactinomyces spp.</title>
        <authorList>
            <person name="Cheng K."/>
        </authorList>
    </citation>
    <scope>NUCLEOTIDE SEQUENCE [LARGE SCALE GENOMIC DNA]</scope>
    <source>
        <strain evidence="6">CICC 10671\DSM 43846</strain>
    </source>
</reference>
<dbReference type="AlphaFoldDB" id="A0A8I1AF12"/>
<evidence type="ECO:0000313" key="6">
    <source>
        <dbReference type="Proteomes" id="UP000633619"/>
    </source>
</evidence>